<dbReference type="Gene3D" id="3.40.50.2000">
    <property type="entry name" value="Glycogen Phosphorylase B"/>
    <property type="match status" value="2"/>
</dbReference>
<dbReference type="PANTHER" id="PTHR12526:SF627">
    <property type="entry name" value="D-RHAMNOSYLTRANSFERASE WBPZ"/>
    <property type="match status" value="1"/>
</dbReference>
<evidence type="ECO:0000313" key="3">
    <source>
        <dbReference type="EMBL" id="GLR70928.1"/>
    </source>
</evidence>
<accession>A0AA37T216</accession>
<proteinExistence type="predicted"/>
<dbReference type="GO" id="GO:1901135">
    <property type="term" value="P:carbohydrate derivative metabolic process"/>
    <property type="evidence" value="ECO:0007669"/>
    <property type="project" value="UniProtKB-ARBA"/>
</dbReference>
<dbReference type="Proteomes" id="UP001156601">
    <property type="component" value="Unassembled WGS sequence"/>
</dbReference>
<dbReference type="InterPro" id="IPR028098">
    <property type="entry name" value="Glyco_trans_4-like_N"/>
</dbReference>
<dbReference type="SUPFAM" id="SSF53756">
    <property type="entry name" value="UDP-Glycosyltransferase/glycogen phosphorylase"/>
    <property type="match status" value="1"/>
</dbReference>
<evidence type="ECO:0000259" key="2">
    <source>
        <dbReference type="Pfam" id="PF13439"/>
    </source>
</evidence>
<protein>
    <submittedName>
        <fullName evidence="3">Glycosyl transferase</fullName>
    </submittedName>
</protein>
<evidence type="ECO:0000313" key="4">
    <source>
        <dbReference type="Proteomes" id="UP001156601"/>
    </source>
</evidence>
<dbReference type="Pfam" id="PF13439">
    <property type="entry name" value="Glyco_transf_4"/>
    <property type="match status" value="1"/>
</dbReference>
<evidence type="ECO:0000259" key="1">
    <source>
        <dbReference type="Pfam" id="PF00534"/>
    </source>
</evidence>
<dbReference type="Pfam" id="PF00534">
    <property type="entry name" value="Glycos_transf_1"/>
    <property type="match status" value="1"/>
</dbReference>
<dbReference type="EMBL" id="BSOT01000005">
    <property type="protein sequence ID" value="GLR70928.1"/>
    <property type="molecule type" value="Genomic_DNA"/>
</dbReference>
<dbReference type="GO" id="GO:0016757">
    <property type="term" value="F:glycosyltransferase activity"/>
    <property type="evidence" value="ECO:0007669"/>
    <property type="project" value="InterPro"/>
</dbReference>
<dbReference type="AlphaFoldDB" id="A0AA37T216"/>
<gene>
    <name evidence="3" type="ORF">GCM10007852_18360</name>
</gene>
<name>A0AA37T216_9ALTE</name>
<feature type="domain" description="Glycosyltransferase subfamily 4-like N-terminal" evidence="2">
    <location>
        <begin position="12"/>
        <end position="167"/>
    </location>
</feature>
<organism evidence="3 4">
    <name type="scientific">Agaribacter marinus</name>
    <dbReference type="NCBI Taxonomy" id="1431249"/>
    <lineage>
        <taxon>Bacteria</taxon>
        <taxon>Pseudomonadati</taxon>
        <taxon>Pseudomonadota</taxon>
        <taxon>Gammaproteobacteria</taxon>
        <taxon>Alteromonadales</taxon>
        <taxon>Alteromonadaceae</taxon>
        <taxon>Agaribacter</taxon>
    </lineage>
</organism>
<comment type="caution">
    <text evidence="3">The sequence shown here is derived from an EMBL/GenBank/DDBJ whole genome shotgun (WGS) entry which is preliminary data.</text>
</comment>
<reference evidence="3" key="2">
    <citation type="submission" date="2023-01" db="EMBL/GenBank/DDBJ databases">
        <title>Draft genome sequence of Agaribacter marinus strain NBRC 110023.</title>
        <authorList>
            <person name="Sun Q."/>
            <person name="Mori K."/>
        </authorList>
    </citation>
    <scope>NUCLEOTIDE SEQUENCE</scope>
    <source>
        <strain evidence="3">NBRC 110023</strain>
    </source>
</reference>
<dbReference type="InterPro" id="IPR001296">
    <property type="entry name" value="Glyco_trans_1"/>
</dbReference>
<keyword evidence="4" id="KW-1185">Reference proteome</keyword>
<reference evidence="3" key="1">
    <citation type="journal article" date="2014" name="Int. J. Syst. Evol. Microbiol.">
        <title>Complete genome sequence of Corynebacterium casei LMG S-19264T (=DSM 44701T), isolated from a smear-ripened cheese.</title>
        <authorList>
            <consortium name="US DOE Joint Genome Institute (JGI-PGF)"/>
            <person name="Walter F."/>
            <person name="Albersmeier A."/>
            <person name="Kalinowski J."/>
            <person name="Ruckert C."/>
        </authorList>
    </citation>
    <scope>NUCLEOTIDE SEQUENCE</scope>
    <source>
        <strain evidence="3">NBRC 110023</strain>
    </source>
</reference>
<dbReference type="PANTHER" id="PTHR12526">
    <property type="entry name" value="GLYCOSYLTRANSFERASE"/>
    <property type="match status" value="1"/>
</dbReference>
<sequence>MNVMHVTYDMRIGGTEMVIKSIVEGISTNKVSQSIFCIEEPLGPWGQSMQTDGLPIFTANRRPGFDMALIKAIRQEIRLKDIDIVHCHQYTPWVYGTIAALFTSAKVIFTEHGRFYPDYKSPKRRWINPMLNALTKQVTSISTATAQALEDFEYLSKNKIQVLYNGISDVIPTTKRDLHTDLSLSSDTTILGCIARFDPIKNHLMMLEGLHFAMQDGLKAHLVIVGDGEMRQPIEDKIDELHLQSHVTLTGYQSEPFNYLNAMDIFLLTSFSEGTSMTLLEAMRASKPCIVTNVGGNPEVIKDGETGIVIPNDDADALAKAISSLVKDKTKYDAMSAAAQKRFGALFSADIMCAQYLSLYTTITGNE</sequence>
<feature type="domain" description="Glycosyl transferase family 1" evidence="1">
    <location>
        <begin position="179"/>
        <end position="342"/>
    </location>
</feature>
<keyword evidence="3" id="KW-0808">Transferase</keyword>